<dbReference type="InterPro" id="IPR020846">
    <property type="entry name" value="MFS_dom"/>
</dbReference>
<comment type="caution">
    <text evidence="9">The sequence shown here is derived from an EMBL/GenBank/DDBJ whole genome shotgun (WGS) entry which is preliminary data.</text>
</comment>
<proteinExistence type="inferred from homology"/>
<evidence type="ECO:0000313" key="10">
    <source>
        <dbReference type="Proteomes" id="UP001391051"/>
    </source>
</evidence>
<dbReference type="EMBL" id="JAQQWE010000001">
    <property type="protein sequence ID" value="KAK7967649.1"/>
    <property type="molecule type" value="Genomic_DNA"/>
</dbReference>
<feature type="transmembrane region" description="Helical" evidence="7">
    <location>
        <begin position="399"/>
        <end position="423"/>
    </location>
</feature>
<feature type="transmembrane region" description="Helical" evidence="7">
    <location>
        <begin position="80"/>
        <end position="101"/>
    </location>
</feature>
<feature type="region of interest" description="Disordered" evidence="6">
    <location>
        <begin position="1"/>
        <end position="21"/>
    </location>
</feature>
<feature type="transmembrane region" description="Helical" evidence="7">
    <location>
        <begin position="460"/>
        <end position="482"/>
    </location>
</feature>
<feature type="domain" description="Major facilitator superfamily (MFS) profile" evidence="8">
    <location>
        <begin position="86"/>
        <end position="591"/>
    </location>
</feature>
<feature type="compositionally biased region" description="Basic residues" evidence="6">
    <location>
        <begin position="1"/>
        <end position="10"/>
    </location>
</feature>
<dbReference type="PROSITE" id="PS50850">
    <property type="entry name" value="MFS"/>
    <property type="match status" value="1"/>
</dbReference>
<evidence type="ECO:0000256" key="3">
    <source>
        <dbReference type="ARBA" id="ARBA00022692"/>
    </source>
</evidence>
<keyword evidence="10" id="KW-1185">Reference proteome</keyword>
<feature type="compositionally biased region" description="Basic and acidic residues" evidence="6">
    <location>
        <begin position="45"/>
        <end position="56"/>
    </location>
</feature>
<gene>
    <name evidence="9" type="ORF">PG986_001926</name>
</gene>
<keyword evidence="4 7" id="KW-1133">Transmembrane helix</keyword>
<evidence type="ECO:0000256" key="1">
    <source>
        <dbReference type="ARBA" id="ARBA00004141"/>
    </source>
</evidence>
<keyword evidence="5 7" id="KW-0472">Membrane</keyword>
<feature type="transmembrane region" description="Helical" evidence="7">
    <location>
        <begin position="219"/>
        <end position="243"/>
    </location>
</feature>
<evidence type="ECO:0000259" key="8">
    <source>
        <dbReference type="PROSITE" id="PS50850"/>
    </source>
</evidence>
<evidence type="ECO:0000256" key="2">
    <source>
        <dbReference type="ARBA" id="ARBA00007520"/>
    </source>
</evidence>
<dbReference type="Pfam" id="PF07690">
    <property type="entry name" value="MFS_1"/>
    <property type="match status" value="2"/>
</dbReference>
<evidence type="ECO:0000256" key="4">
    <source>
        <dbReference type="ARBA" id="ARBA00022989"/>
    </source>
</evidence>
<feature type="transmembrane region" description="Helical" evidence="7">
    <location>
        <begin position="249"/>
        <end position="267"/>
    </location>
</feature>
<feature type="non-terminal residue" evidence="9">
    <location>
        <position position="1"/>
    </location>
</feature>
<feature type="region of interest" description="Disordered" evidence="6">
    <location>
        <begin position="34"/>
        <end position="73"/>
    </location>
</feature>
<feature type="transmembrane region" description="Helical" evidence="7">
    <location>
        <begin position="568"/>
        <end position="588"/>
    </location>
</feature>
<reference evidence="9 10" key="1">
    <citation type="submission" date="2023-01" db="EMBL/GenBank/DDBJ databases">
        <title>Analysis of 21 Apiospora genomes using comparative genomics revels a genus with tremendous synthesis potential of carbohydrate active enzymes and secondary metabolites.</title>
        <authorList>
            <person name="Sorensen T."/>
        </authorList>
    </citation>
    <scope>NUCLEOTIDE SEQUENCE [LARGE SCALE GENOMIC DNA]</scope>
    <source>
        <strain evidence="9 10">CBS 24483</strain>
    </source>
</reference>
<protein>
    <recommendedName>
        <fullName evidence="8">Major facilitator superfamily (MFS) profile domain-containing protein</fullName>
    </recommendedName>
</protein>
<dbReference type="PANTHER" id="PTHR23501">
    <property type="entry name" value="MAJOR FACILITATOR SUPERFAMILY"/>
    <property type="match status" value="1"/>
</dbReference>
<dbReference type="Proteomes" id="UP001391051">
    <property type="component" value="Unassembled WGS sequence"/>
</dbReference>
<evidence type="ECO:0000256" key="6">
    <source>
        <dbReference type="SAM" id="MobiDB-lite"/>
    </source>
</evidence>
<sequence length="615" mass="64978">SWVIGRKRIPRGNGMSKPTGDEIAATLSASPAMARVANVEEGSGDVEKREPADHTPGDNNDNSDSRTAVKTNTQRPNLTGLPFLLLLFSVFLSILQIALNATITSTVIPIITDEFHSAADVGWYASSYFVTTTDMITTPKMRHIPLTGKLFRLFNVKATFIAFLAIYFIGSLLAGLARSSAMFIGARAVAGVGGSGILTGSMTLIAMSVPLAKRSVINGILMGMFATFQAVGPVIGGALTAGASWRWCFYINLPLGGAVMVFIGLFVKIPIMGAPARPSTDDAAGPPTLYEKLIQIDLVGLLIFVLATALFLVGLQWGGTTYPWSSGMVVGFMVGGIAGFGVLAGWFWYKGDAALIPAKFFKMRVLNMISLTAVVQAGGTFTALYWYPIWFQAVKGASALQSGTMLLPLILSQLVFSVLSGGLVQKTGYYLPEVVAGNVFIALGSGLTTMFVPSTKAGEWIGYQILVGAGRGLALQVLVTAIQANVPNEDASIASAYVMFAQFFGGALFNCVAKAIMTTTLPSSLAKYAPDVDPRVFANTGITEVRNVISAAHLPAVLLAYNKVIMNVFYLQLAAACVALLTGLGVGWKNLNEVGKERAKEEGAAPTGMSSPSKE</sequence>
<comment type="subcellular location">
    <subcellularLocation>
        <location evidence="1">Membrane</location>
        <topology evidence="1">Multi-pass membrane protein</topology>
    </subcellularLocation>
</comment>
<feature type="compositionally biased region" description="Polar residues" evidence="6">
    <location>
        <begin position="57"/>
        <end position="73"/>
    </location>
</feature>
<evidence type="ECO:0000256" key="7">
    <source>
        <dbReference type="SAM" id="Phobius"/>
    </source>
</evidence>
<feature type="transmembrane region" description="Helical" evidence="7">
    <location>
        <begin position="494"/>
        <end position="517"/>
    </location>
</feature>
<evidence type="ECO:0000313" key="9">
    <source>
        <dbReference type="EMBL" id="KAK7967649.1"/>
    </source>
</evidence>
<organism evidence="9 10">
    <name type="scientific">Apiospora aurea</name>
    <dbReference type="NCBI Taxonomy" id="335848"/>
    <lineage>
        <taxon>Eukaryota</taxon>
        <taxon>Fungi</taxon>
        <taxon>Dikarya</taxon>
        <taxon>Ascomycota</taxon>
        <taxon>Pezizomycotina</taxon>
        <taxon>Sordariomycetes</taxon>
        <taxon>Xylariomycetidae</taxon>
        <taxon>Amphisphaeriales</taxon>
        <taxon>Apiosporaceae</taxon>
        <taxon>Apiospora</taxon>
    </lineage>
</organism>
<dbReference type="CDD" id="cd17502">
    <property type="entry name" value="MFS_Azr1_MDR_like"/>
    <property type="match status" value="1"/>
</dbReference>
<evidence type="ECO:0000256" key="5">
    <source>
        <dbReference type="ARBA" id="ARBA00023136"/>
    </source>
</evidence>
<feature type="transmembrane region" description="Helical" evidence="7">
    <location>
        <begin position="435"/>
        <end position="454"/>
    </location>
</feature>
<feature type="transmembrane region" description="Helical" evidence="7">
    <location>
        <begin position="329"/>
        <end position="349"/>
    </location>
</feature>
<dbReference type="Gene3D" id="1.20.1250.20">
    <property type="entry name" value="MFS general substrate transporter like domains"/>
    <property type="match status" value="2"/>
</dbReference>
<dbReference type="InterPro" id="IPR036259">
    <property type="entry name" value="MFS_trans_sf"/>
</dbReference>
<dbReference type="InterPro" id="IPR011701">
    <property type="entry name" value="MFS"/>
</dbReference>
<dbReference type="RefSeq" id="XP_066707041.1">
    <property type="nucleotide sequence ID" value="XM_066838148.1"/>
</dbReference>
<feature type="transmembrane region" description="Helical" evidence="7">
    <location>
        <begin position="298"/>
        <end position="317"/>
    </location>
</feature>
<dbReference type="PANTHER" id="PTHR23501:SF193">
    <property type="entry name" value="MULTIDRUG TRANSPORTER, PUTATIVE (AFU_ORTHOLOGUE AFUA_8G00940)-RELATED"/>
    <property type="match status" value="1"/>
</dbReference>
<dbReference type="GeneID" id="92071210"/>
<accession>A0ABR1QYE3</accession>
<keyword evidence="3 7" id="KW-0812">Transmembrane</keyword>
<name>A0ABR1QYE3_9PEZI</name>
<feature type="transmembrane region" description="Helical" evidence="7">
    <location>
        <begin position="365"/>
        <end position="387"/>
    </location>
</feature>
<feature type="transmembrane region" description="Helical" evidence="7">
    <location>
        <begin position="183"/>
        <end position="207"/>
    </location>
</feature>
<dbReference type="SUPFAM" id="SSF103473">
    <property type="entry name" value="MFS general substrate transporter"/>
    <property type="match status" value="1"/>
</dbReference>
<feature type="transmembrane region" description="Helical" evidence="7">
    <location>
        <begin position="158"/>
        <end position="177"/>
    </location>
</feature>
<comment type="similarity">
    <text evidence="2">Belongs to the major facilitator superfamily. TCR/Tet family.</text>
</comment>